<keyword evidence="2" id="KW-1185">Reference proteome</keyword>
<name>A0AAV7Q1K4_PLEWA</name>
<evidence type="ECO:0000313" key="1">
    <source>
        <dbReference type="EMBL" id="KAJ1133217.1"/>
    </source>
</evidence>
<proteinExistence type="predicted"/>
<reference evidence="1" key="1">
    <citation type="journal article" date="2022" name="bioRxiv">
        <title>Sequencing and chromosome-scale assembly of the giantPleurodeles waltlgenome.</title>
        <authorList>
            <person name="Brown T."/>
            <person name="Elewa A."/>
            <person name="Iarovenko S."/>
            <person name="Subramanian E."/>
            <person name="Araus A.J."/>
            <person name="Petzold A."/>
            <person name="Susuki M."/>
            <person name="Suzuki K.-i.T."/>
            <person name="Hayashi T."/>
            <person name="Toyoda A."/>
            <person name="Oliveira C."/>
            <person name="Osipova E."/>
            <person name="Leigh N.D."/>
            <person name="Simon A."/>
            <person name="Yun M.H."/>
        </authorList>
    </citation>
    <scope>NUCLEOTIDE SEQUENCE</scope>
    <source>
        <strain evidence="1">20211129_DDA</strain>
        <tissue evidence="1">Liver</tissue>
    </source>
</reference>
<sequence>MRSVLPLGPQPLLQIAQPAHARLPLCRATPSRMCRWRCLSDPIGPPVIAEDVPWHSAAGECVLWAHSSGCLVTATSCGVSFPAPYASLLHGQSADV</sequence>
<evidence type="ECO:0000313" key="2">
    <source>
        <dbReference type="Proteomes" id="UP001066276"/>
    </source>
</evidence>
<dbReference type="AlphaFoldDB" id="A0AAV7Q1K4"/>
<protein>
    <submittedName>
        <fullName evidence="1">Uncharacterized protein</fullName>
    </submittedName>
</protein>
<gene>
    <name evidence="1" type="ORF">NDU88_011514</name>
</gene>
<accession>A0AAV7Q1K4</accession>
<dbReference type="EMBL" id="JANPWB010000011">
    <property type="protein sequence ID" value="KAJ1133217.1"/>
    <property type="molecule type" value="Genomic_DNA"/>
</dbReference>
<organism evidence="1 2">
    <name type="scientific">Pleurodeles waltl</name>
    <name type="common">Iberian ribbed newt</name>
    <dbReference type="NCBI Taxonomy" id="8319"/>
    <lineage>
        <taxon>Eukaryota</taxon>
        <taxon>Metazoa</taxon>
        <taxon>Chordata</taxon>
        <taxon>Craniata</taxon>
        <taxon>Vertebrata</taxon>
        <taxon>Euteleostomi</taxon>
        <taxon>Amphibia</taxon>
        <taxon>Batrachia</taxon>
        <taxon>Caudata</taxon>
        <taxon>Salamandroidea</taxon>
        <taxon>Salamandridae</taxon>
        <taxon>Pleurodelinae</taxon>
        <taxon>Pleurodeles</taxon>
    </lineage>
</organism>
<comment type="caution">
    <text evidence="1">The sequence shown here is derived from an EMBL/GenBank/DDBJ whole genome shotgun (WGS) entry which is preliminary data.</text>
</comment>
<dbReference type="Proteomes" id="UP001066276">
    <property type="component" value="Chromosome 7"/>
</dbReference>